<feature type="compositionally biased region" description="Low complexity" evidence="1">
    <location>
        <begin position="213"/>
        <end position="229"/>
    </location>
</feature>
<feature type="signal peptide" evidence="3">
    <location>
        <begin position="1"/>
        <end position="22"/>
    </location>
</feature>
<dbReference type="GeneID" id="54553133"/>
<dbReference type="AlphaFoldDB" id="A0A6A6J9F3"/>
<feature type="region of interest" description="Disordered" evidence="1">
    <location>
        <begin position="292"/>
        <end position="335"/>
    </location>
</feature>
<gene>
    <name evidence="4" type="ORF">EI97DRAFT_445299</name>
</gene>
<dbReference type="Proteomes" id="UP000800097">
    <property type="component" value="Unassembled WGS sequence"/>
</dbReference>
<evidence type="ECO:0000313" key="5">
    <source>
        <dbReference type="Proteomes" id="UP000800097"/>
    </source>
</evidence>
<feature type="transmembrane region" description="Helical" evidence="2">
    <location>
        <begin position="234"/>
        <end position="257"/>
    </location>
</feature>
<accession>A0A6A6J9F3</accession>
<feature type="compositionally biased region" description="Acidic residues" evidence="1">
    <location>
        <begin position="303"/>
        <end position="316"/>
    </location>
</feature>
<dbReference type="EMBL" id="ML986514">
    <property type="protein sequence ID" value="KAF2273022.1"/>
    <property type="molecule type" value="Genomic_DNA"/>
</dbReference>
<evidence type="ECO:0000256" key="2">
    <source>
        <dbReference type="SAM" id="Phobius"/>
    </source>
</evidence>
<feature type="compositionally biased region" description="Gly residues" evidence="1">
    <location>
        <begin position="317"/>
        <end position="326"/>
    </location>
</feature>
<sequence>MSPFFNILLPLFLSTLATAASAASDRKCYSLNGTELDSTFRPCNPNAQHSGCCATNRRTGSPDICLDSGLCMVTGGEYVGTIWQAGCTDPSGRDKGCPRVCPVDASSSPPSTPPPLLIAWNIQPCDLGTYCCRTSTDRRSCCANPSAAKFQASSLGSILFPPSINNAVTEPSPSPSLSSANPNAQDGDVRATARSTGSPISLSTTPTNPPSDSPLSDCPSTAASFSSSSNTAKITGAVGGTLGFVIICLCALLFWMYKCERRQRRLKEHYEEQFGQNWAWRRTVVVGSEEGLVRSGSEKGGEENVDEVADVEEGAEGGDGGIGGGRKAGEGRRVG</sequence>
<evidence type="ECO:0000256" key="1">
    <source>
        <dbReference type="SAM" id="MobiDB-lite"/>
    </source>
</evidence>
<feature type="region of interest" description="Disordered" evidence="1">
    <location>
        <begin position="169"/>
        <end position="229"/>
    </location>
</feature>
<evidence type="ECO:0008006" key="6">
    <source>
        <dbReference type="Google" id="ProtNLM"/>
    </source>
</evidence>
<evidence type="ECO:0000313" key="4">
    <source>
        <dbReference type="EMBL" id="KAF2273022.1"/>
    </source>
</evidence>
<keyword evidence="2" id="KW-0472">Membrane</keyword>
<feature type="chain" id="PRO_5025519486" description="Mid2 domain-containing protein" evidence="3">
    <location>
        <begin position="23"/>
        <end position="335"/>
    </location>
</feature>
<keyword evidence="2" id="KW-1133">Transmembrane helix</keyword>
<keyword evidence="5" id="KW-1185">Reference proteome</keyword>
<feature type="compositionally biased region" description="Low complexity" evidence="1">
    <location>
        <begin position="175"/>
        <end position="184"/>
    </location>
</feature>
<name>A0A6A6J9F3_WESOR</name>
<dbReference type="RefSeq" id="XP_033650561.1">
    <property type="nucleotide sequence ID" value="XM_033799958.1"/>
</dbReference>
<organism evidence="4 5">
    <name type="scientific">Westerdykella ornata</name>
    <dbReference type="NCBI Taxonomy" id="318751"/>
    <lineage>
        <taxon>Eukaryota</taxon>
        <taxon>Fungi</taxon>
        <taxon>Dikarya</taxon>
        <taxon>Ascomycota</taxon>
        <taxon>Pezizomycotina</taxon>
        <taxon>Dothideomycetes</taxon>
        <taxon>Pleosporomycetidae</taxon>
        <taxon>Pleosporales</taxon>
        <taxon>Sporormiaceae</taxon>
        <taxon>Westerdykella</taxon>
    </lineage>
</organism>
<reference evidence="4" key="1">
    <citation type="journal article" date="2020" name="Stud. Mycol.">
        <title>101 Dothideomycetes genomes: a test case for predicting lifestyles and emergence of pathogens.</title>
        <authorList>
            <person name="Haridas S."/>
            <person name="Albert R."/>
            <person name="Binder M."/>
            <person name="Bloem J."/>
            <person name="Labutti K."/>
            <person name="Salamov A."/>
            <person name="Andreopoulos B."/>
            <person name="Baker S."/>
            <person name="Barry K."/>
            <person name="Bills G."/>
            <person name="Bluhm B."/>
            <person name="Cannon C."/>
            <person name="Castanera R."/>
            <person name="Culley D."/>
            <person name="Daum C."/>
            <person name="Ezra D."/>
            <person name="Gonzalez J."/>
            <person name="Henrissat B."/>
            <person name="Kuo A."/>
            <person name="Liang C."/>
            <person name="Lipzen A."/>
            <person name="Lutzoni F."/>
            <person name="Magnuson J."/>
            <person name="Mondo S."/>
            <person name="Nolan M."/>
            <person name="Ohm R."/>
            <person name="Pangilinan J."/>
            <person name="Park H.-J."/>
            <person name="Ramirez L."/>
            <person name="Alfaro M."/>
            <person name="Sun H."/>
            <person name="Tritt A."/>
            <person name="Yoshinaga Y."/>
            <person name="Zwiers L.-H."/>
            <person name="Turgeon B."/>
            <person name="Goodwin S."/>
            <person name="Spatafora J."/>
            <person name="Crous P."/>
            <person name="Grigoriev I."/>
        </authorList>
    </citation>
    <scope>NUCLEOTIDE SEQUENCE</scope>
    <source>
        <strain evidence="4">CBS 379.55</strain>
    </source>
</reference>
<evidence type="ECO:0000256" key="3">
    <source>
        <dbReference type="SAM" id="SignalP"/>
    </source>
</evidence>
<keyword evidence="2" id="KW-0812">Transmembrane</keyword>
<dbReference type="OrthoDB" id="5215637at2759"/>
<proteinExistence type="predicted"/>
<protein>
    <recommendedName>
        <fullName evidence="6">Mid2 domain-containing protein</fullName>
    </recommendedName>
</protein>
<keyword evidence="3" id="KW-0732">Signal</keyword>